<feature type="region of interest" description="Disordered" evidence="1">
    <location>
        <begin position="440"/>
        <end position="482"/>
    </location>
</feature>
<dbReference type="SMART" id="SM00711">
    <property type="entry name" value="TDU"/>
    <property type="match status" value="2"/>
</dbReference>
<keyword evidence="3" id="KW-1185">Reference proteome</keyword>
<gene>
    <name evidence="2" type="ORF">DdX_08084</name>
</gene>
<organism evidence="2 3">
    <name type="scientific">Ditylenchus destructor</name>
    <dbReference type="NCBI Taxonomy" id="166010"/>
    <lineage>
        <taxon>Eukaryota</taxon>
        <taxon>Metazoa</taxon>
        <taxon>Ecdysozoa</taxon>
        <taxon>Nematoda</taxon>
        <taxon>Chromadorea</taxon>
        <taxon>Rhabditida</taxon>
        <taxon>Tylenchina</taxon>
        <taxon>Tylenchomorpha</taxon>
        <taxon>Sphaerularioidea</taxon>
        <taxon>Anguinidae</taxon>
        <taxon>Anguininae</taxon>
        <taxon>Ditylenchus</taxon>
    </lineage>
</organism>
<reference evidence="2" key="1">
    <citation type="submission" date="2022-01" db="EMBL/GenBank/DDBJ databases">
        <title>Genome Sequence Resource for Two Populations of Ditylenchus destructor, the Migratory Endoparasitic Phytonematode.</title>
        <authorList>
            <person name="Zhang H."/>
            <person name="Lin R."/>
            <person name="Xie B."/>
        </authorList>
    </citation>
    <scope>NUCLEOTIDE SEQUENCE</scope>
    <source>
        <strain evidence="2">BazhouSP</strain>
    </source>
</reference>
<accession>A0AAD4N3R3</accession>
<dbReference type="AlphaFoldDB" id="A0AAD4N3R3"/>
<evidence type="ECO:0000256" key="1">
    <source>
        <dbReference type="SAM" id="MobiDB-lite"/>
    </source>
</evidence>
<comment type="caution">
    <text evidence="2">The sequence shown here is derived from an EMBL/GenBank/DDBJ whole genome shotgun (WGS) entry which is preliminary data.</text>
</comment>
<dbReference type="InterPro" id="IPR006627">
    <property type="entry name" value="TDU_repeat"/>
</dbReference>
<dbReference type="EMBL" id="JAKKPZ010000011">
    <property type="protein sequence ID" value="KAI1715754.1"/>
    <property type="molecule type" value="Genomic_DNA"/>
</dbReference>
<proteinExistence type="predicted"/>
<evidence type="ECO:0000313" key="2">
    <source>
        <dbReference type="EMBL" id="KAI1715754.1"/>
    </source>
</evidence>
<feature type="compositionally biased region" description="Polar residues" evidence="1">
    <location>
        <begin position="459"/>
        <end position="482"/>
    </location>
</feature>
<feature type="compositionally biased region" description="Pro residues" evidence="1">
    <location>
        <begin position="385"/>
        <end position="394"/>
    </location>
</feature>
<feature type="region of interest" description="Disordered" evidence="1">
    <location>
        <begin position="377"/>
        <end position="420"/>
    </location>
</feature>
<name>A0AAD4N3R3_9BILA</name>
<dbReference type="Proteomes" id="UP001201812">
    <property type="component" value="Unassembled WGS sequence"/>
</dbReference>
<evidence type="ECO:0000313" key="3">
    <source>
        <dbReference type="Proteomes" id="UP001201812"/>
    </source>
</evidence>
<protein>
    <submittedName>
        <fullName evidence="2">Uncharacterized protein</fullName>
    </submittedName>
</protein>
<feature type="compositionally biased region" description="Polar residues" evidence="1">
    <location>
        <begin position="398"/>
        <end position="420"/>
    </location>
</feature>
<sequence length="482" mass="52176">MFNSNSLLGAMISSSPQLSALFSPALSTVAPTSGGSTQLQQQLTAAALAANNLINAQYNTSNCVSPPNDFSSALLLIQAQQQLAAETAAPLFNNTSLSQPQQLNFNSFASQIAPPPSYETAIQQQNLQHHKLLSSLSTSTLMGQQTTAIQSPDIFRLTQVTIKDEEDQQQQLQGAIFANFLNNNVAEDNANAAGITNEDADNANMPIDVVSEEQLQEDEERLDEEPLDLSIRRNSKKKKALINRSHADPCTSTTATTPSTLRGSVIQNQGLMPGREVKRSASSVSYRAVEPDVQEHFRRSLSGKWPRRHNHAQVHCSSPYSAIGSSVASVSSISAQSQDSSDQLSFKLSPTEEIAPAFPTNVDALPAYYRKKSLSSSSSISAPPCTAPPPPPSAINPHAQTRRSFNGYSSAKSPAQGSSRMVTTQIIISENGVNQVEEHFRRSFQAMKEKQRKQKESLQKNAQNGNLQNSSVDGNVTNRPQQ</sequence>